<evidence type="ECO:0000313" key="2">
    <source>
        <dbReference type="EMBL" id="EPE24663.1"/>
    </source>
</evidence>
<dbReference type="RefSeq" id="XP_008088751.1">
    <property type="nucleotide sequence ID" value="XM_008090560.1"/>
</dbReference>
<dbReference type="Proteomes" id="UP000016922">
    <property type="component" value="Unassembled WGS sequence"/>
</dbReference>
<sequence length="223" mass="24515">MVTGCLGQDRLFLFRIVFTSISSKPLFPTNSTLPIHSPLTTLALASLNLSQSPAPKLNSFTLKTCLSNRHEAVLLREGTAEGKFDTTCPDFKIVDQTLRGEGVCGRCRRREERQEERREIAMREGKERAGSWVADSGVQGGLVVDYRGEIVGLEGCGMEGLEKGVGEGKRGVNRIQSGDMDVGGHGLDFGGDEREKRVKEELSGLEKELGDLERAMEKERENS</sequence>
<keyword evidence="3" id="KW-1185">Reference proteome</keyword>
<dbReference type="HOGENOM" id="CLU_1240247_0_0_1"/>
<feature type="region of interest" description="Disordered" evidence="1">
    <location>
        <begin position="173"/>
        <end position="223"/>
    </location>
</feature>
<dbReference type="AlphaFoldDB" id="S3DDB5"/>
<reference evidence="2 3" key="1">
    <citation type="journal article" date="2013" name="BMC Genomics">
        <title>Genomics-driven discovery of the pneumocandin biosynthetic gene cluster in the fungus Glarea lozoyensis.</title>
        <authorList>
            <person name="Chen L."/>
            <person name="Yue Q."/>
            <person name="Zhang X."/>
            <person name="Xiang M."/>
            <person name="Wang C."/>
            <person name="Li S."/>
            <person name="Che Y."/>
            <person name="Ortiz-Lopez F.J."/>
            <person name="Bills G.F."/>
            <person name="Liu X."/>
            <person name="An Z."/>
        </authorList>
    </citation>
    <scope>NUCLEOTIDE SEQUENCE [LARGE SCALE GENOMIC DNA]</scope>
    <source>
        <strain evidence="3">ATCC 20868 / MF5171</strain>
    </source>
</reference>
<accession>S3DDB5</accession>
<feature type="compositionally biased region" description="Basic and acidic residues" evidence="1">
    <location>
        <begin position="191"/>
        <end position="223"/>
    </location>
</feature>
<dbReference type="EMBL" id="KE145373">
    <property type="protein sequence ID" value="EPE24663.1"/>
    <property type="molecule type" value="Genomic_DNA"/>
</dbReference>
<protein>
    <submittedName>
        <fullName evidence="2">Uncharacterized protein</fullName>
    </submittedName>
</protein>
<evidence type="ECO:0000313" key="3">
    <source>
        <dbReference type="Proteomes" id="UP000016922"/>
    </source>
</evidence>
<organism evidence="2 3">
    <name type="scientific">Glarea lozoyensis (strain ATCC 20868 / MF5171)</name>
    <dbReference type="NCBI Taxonomy" id="1116229"/>
    <lineage>
        <taxon>Eukaryota</taxon>
        <taxon>Fungi</taxon>
        <taxon>Dikarya</taxon>
        <taxon>Ascomycota</taxon>
        <taxon>Pezizomycotina</taxon>
        <taxon>Leotiomycetes</taxon>
        <taxon>Helotiales</taxon>
        <taxon>Helotiaceae</taxon>
        <taxon>Glarea</taxon>
    </lineage>
</organism>
<name>S3DDB5_GLAL2</name>
<dbReference type="GeneID" id="19467564"/>
<proteinExistence type="predicted"/>
<gene>
    <name evidence="2" type="ORF">GLAREA_08516</name>
</gene>
<evidence type="ECO:0000256" key="1">
    <source>
        <dbReference type="SAM" id="MobiDB-lite"/>
    </source>
</evidence>
<dbReference type="KEGG" id="glz:GLAREA_08516"/>